<evidence type="ECO:0000256" key="1">
    <source>
        <dbReference type="SAM" id="Coils"/>
    </source>
</evidence>
<proteinExistence type="predicted"/>
<evidence type="ECO:0000313" key="2">
    <source>
        <dbReference type="EMBL" id="STY71288.1"/>
    </source>
</evidence>
<dbReference type="AlphaFoldDB" id="A0A378NZ59"/>
<sequence>MYENVSYDTDMIDSNILSIIPSEIKDNSIYRIKISGIKTKDNKKIFPETTFNILTAVSPMYCTLKSLKALINKFNISDKDLLTYIKDASNYADFIGGSVVSSSDDVDFAKEQFTKTKVTLDCLLRGIVDKSYENGSKYILDVATYEESSNLDALQKLIDDLKDELIKWQDAIRGYYNEGRAAPVVTRIGIKSNTNSDVSHTTVDTILNDFTRTPPEGSN</sequence>
<keyword evidence="1" id="KW-0175">Coiled coil</keyword>
<dbReference type="Proteomes" id="UP000255234">
    <property type="component" value="Unassembled WGS sequence"/>
</dbReference>
<protein>
    <submittedName>
        <fullName evidence="2">Uncharacterized protein</fullName>
    </submittedName>
</protein>
<organism evidence="2 3">
    <name type="scientific">Megamonas hypermegale</name>
    <dbReference type="NCBI Taxonomy" id="158847"/>
    <lineage>
        <taxon>Bacteria</taxon>
        <taxon>Bacillati</taxon>
        <taxon>Bacillota</taxon>
        <taxon>Negativicutes</taxon>
        <taxon>Selenomonadales</taxon>
        <taxon>Selenomonadaceae</taxon>
        <taxon>Megamonas</taxon>
    </lineage>
</organism>
<dbReference type="EMBL" id="UGPP01000001">
    <property type="protein sequence ID" value="STY71288.1"/>
    <property type="molecule type" value="Genomic_DNA"/>
</dbReference>
<evidence type="ECO:0000313" key="3">
    <source>
        <dbReference type="Proteomes" id="UP000255234"/>
    </source>
</evidence>
<name>A0A378NZ59_9FIRM</name>
<gene>
    <name evidence="2" type="ORF">NCTC10571_01444</name>
</gene>
<reference evidence="2 3" key="1">
    <citation type="submission" date="2018-06" db="EMBL/GenBank/DDBJ databases">
        <authorList>
            <consortium name="Pathogen Informatics"/>
            <person name="Doyle S."/>
        </authorList>
    </citation>
    <scope>NUCLEOTIDE SEQUENCE [LARGE SCALE GENOMIC DNA]</scope>
    <source>
        <strain evidence="2 3">NCTC10571</strain>
    </source>
</reference>
<dbReference type="RefSeq" id="WP_115151647.1">
    <property type="nucleotide sequence ID" value="NZ_UGPP01000001.1"/>
</dbReference>
<accession>A0A378NZ59</accession>
<feature type="coiled-coil region" evidence="1">
    <location>
        <begin position="151"/>
        <end position="178"/>
    </location>
</feature>